<feature type="compositionally biased region" description="Basic residues" evidence="1">
    <location>
        <begin position="176"/>
        <end position="190"/>
    </location>
</feature>
<comment type="caution">
    <text evidence="3">The sequence shown here is derived from an EMBL/GenBank/DDBJ whole genome shotgun (WGS) entry which is preliminary data.</text>
</comment>
<dbReference type="OrthoDB" id="443553at2759"/>
<name>A0A1Q9DKC5_SYMMI</name>
<keyword evidence="2" id="KW-0732">Signal</keyword>
<protein>
    <submittedName>
        <fullName evidence="3">Uncharacterized protein</fullName>
    </submittedName>
</protein>
<dbReference type="AlphaFoldDB" id="A0A1Q9DKC5"/>
<accession>A0A1Q9DKC5</accession>
<evidence type="ECO:0000256" key="2">
    <source>
        <dbReference type="SAM" id="SignalP"/>
    </source>
</evidence>
<reference evidence="3 4" key="1">
    <citation type="submission" date="2016-02" db="EMBL/GenBank/DDBJ databases">
        <title>Genome analysis of coral dinoflagellate symbionts highlights evolutionary adaptations to a symbiotic lifestyle.</title>
        <authorList>
            <person name="Aranda M."/>
            <person name="Li Y."/>
            <person name="Liew Y.J."/>
            <person name="Baumgarten S."/>
            <person name="Simakov O."/>
            <person name="Wilson M."/>
            <person name="Piel J."/>
            <person name="Ashoor H."/>
            <person name="Bougouffa S."/>
            <person name="Bajic V.B."/>
            <person name="Ryu T."/>
            <person name="Ravasi T."/>
            <person name="Bayer T."/>
            <person name="Micklem G."/>
            <person name="Kim H."/>
            <person name="Bhak J."/>
            <person name="Lajeunesse T.C."/>
            <person name="Voolstra C.R."/>
        </authorList>
    </citation>
    <scope>NUCLEOTIDE SEQUENCE [LARGE SCALE GENOMIC DNA]</scope>
    <source>
        <strain evidence="3 4">CCMP2467</strain>
    </source>
</reference>
<gene>
    <name evidence="3" type="ORF">AK812_SmicGene22214</name>
</gene>
<feature type="chain" id="PRO_5043881837" evidence="2">
    <location>
        <begin position="17"/>
        <end position="623"/>
    </location>
</feature>
<evidence type="ECO:0000313" key="4">
    <source>
        <dbReference type="Proteomes" id="UP000186817"/>
    </source>
</evidence>
<proteinExistence type="predicted"/>
<organism evidence="3 4">
    <name type="scientific">Symbiodinium microadriaticum</name>
    <name type="common">Dinoflagellate</name>
    <name type="synonym">Zooxanthella microadriatica</name>
    <dbReference type="NCBI Taxonomy" id="2951"/>
    <lineage>
        <taxon>Eukaryota</taxon>
        <taxon>Sar</taxon>
        <taxon>Alveolata</taxon>
        <taxon>Dinophyceae</taxon>
        <taxon>Suessiales</taxon>
        <taxon>Symbiodiniaceae</taxon>
        <taxon>Symbiodinium</taxon>
    </lineage>
</organism>
<feature type="region of interest" description="Disordered" evidence="1">
    <location>
        <begin position="168"/>
        <end position="190"/>
    </location>
</feature>
<feature type="signal peptide" evidence="2">
    <location>
        <begin position="1"/>
        <end position="16"/>
    </location>
</feature>
<dbReference type="EMBL" id="LSRX01000496">
    <property type="protein sequence ID" value="OLP95647.1"/>
    <property type="molecule type" value="Genomic_DNA"/>
</dbReference>
<keyword evidence="4" id="KW-1185">Reference proteome</keyword>
<evidence type="ECO:0000256" key="1">
    <source>
        <dbReference type="SAM" id="MobiDB-lite"/>
    </source>
</evidence>
<sequence length="623" mass="68073">MLLPWLLPAAVAACRGSCHSVAADLPKVQWALRVWTFWPGVAELEIRPEDLMPAAERALSMRAESLPCRLAQLALQLFILCGMGREEQLQAMKVHEEAVLTEIDVLVQSCGMANLIESGWPFFSLLALLRAGGVGTGEGAPQHASWVWHLRAAWGAVPQVGPPPPESDVVYAPPRWSRKAPGKPRPRLRPRPVSGLADGLHMAAVAAARAAASEVPRWRRGYVKVAEAALQRHMRWSGRRTAGTARSRNLLTTLWPVCESLSLVEMGLFAVEPQGQVLQGLPPWVGQEFLRKLWSQLGAAHWDSEPSVLATLPGSVLPSEALLFHTLADLEGVQVIVESGVSQGGSTRAACAWARAVPGRRVLALERSVSPAVAAELQSLCGGVLTLKEGDTFNMLDSALAAAGNATALLLDGPKGRVAVRLAEDAMRRFPGLRVAAVHDVPRLDSRYRDEQGRHLTRVAMEASPCLQVFSDEPWYVANFARRIDVGTSWSDTSSETGAATLIAAMDPVRQANLSAYVASAPKTGSASTFSALWEKKQLLEARRKRSTMNFMERMEVDSEHRQALAQVTEMRRNEDHRKALDRLIEGMRPENQVGGPKIVKHNGKALHQGHDRKLNWAPLECY</sequence>
<dbReference type="Proteomes" id="UP000186817">
    <property type="component" value="Unassembled WGS sequence"/>
</dbReference>
<evidence type="ECO:0000313" key="3">
    <source>
        <dbReference type="EMBL" id="OLP95647.1"/>
    </source>
</evidence>